<dbReference type="SUPFAM" id="SSF58038">
    <property type="entry name" value="SNARE fusion complex"/>
    <property type="match status" value="1"/>
</dbReference>
<evidence type="ECO:0000313" key="2">
    <source>
        <dbReference type="EMBL" id="KAJ1966731.1"/>
    </source>
</evidence>
<proteinExistence type="predicted"/>
<organism evidence="2 3">
    <name type="scientific">Dispira parvispora</name>
    <dbReference type="NCBI Taxonomy" id="1520584"/>
    <lineage>
        <taxon>Eukaryota</taxon>
        <taxon>Fungi</taxon>
        <taxon>Fungi incertae sedis</taxon>
        <taxon>Zoopagomycota</taxon>
        <taxon>Kickxellomycotina</taxon>
        <taxon>Dimargaritomycetes</taxon>
        <taxon>Dimargaritales</taxon>
        <taxon>Dimargaritaceae</taxon>
        <taxon>Dispira</taxon>
    </lineage>
</organism>
<sequence length="223" mass="25499">MDHNQVEQLTAAADDIFALILELERMRKLGLDTTDQEARIATQSHDIETGVRQLEEVLRANEESGKFTTAELKEQENTFLSLVEKLERVQESSEQKKTTARDLLFQYQNKSSSSATPSSTRTPATVVDIMDAVGNRPGEVDMDAAQMLQLQERTFEDQDRNLDALGQSVRRQRELGLTMNQELDYHIQLLDETEQAADRTGHHLQFAHRSLDNFQRQARKARK</sequence>
<reference evidence="2" key="1">
    <citation type="submission" date="2022-07" db="EMBL/GenBank/DDBJ databases">
        <title>Phylogenomic reconstructions and comparative analyses of Kickxellomycotina fungi.</title>
        <authorList>
            <person name="Reynolds N.K."/>
            <person name="Stajich J.E."/>
            <person name="Barry K."/>
            <person name="Grigoriev I.V."/>
            <person name="Crous P."/>
            <person name="Smith M.E."/>
        </authorList>
    </citation>
    <scope>NUCLEOTIDE SEQUENCE</scope>
    <source>
        <strain evidence="2">RSA 1196</strain>
    </source>
</reference>
<evidence type="ECO:0000259" key="1">
    <source>
        <dbReference type="PROSITE" id="PS50192"/>
    </source>
</evidence>
<dbReference type="AlphaFoldDB" id="A0A9W8E7B1"/>
<dbReference type="PROSITE" id="PS50192">
    <property type="entry name" value="T_SNARE"/>
    <property type="match status" value="1"/>
</dbReference>
<dbReference type="CDD" id="cd15859">
    <property type="entry name" value="SNARE_SYN8"/>
    <property type="match status" value="1"/>
</dbReference>
<protein>
    <recommendedName>
        <fullName evidence="1">t-SNARE coiled-coil homology domain-containing protein</fullName>
    </recommendedName>
</protein>
<keyword evidence="3" id="KW-1185">Reference proteome</keyword>
<dbReference type="InterPro" id="IPR000727">
    <property type="entry name" value="T_SNARE_dom"/>
</dbReference>
<dbReference type="OrthoDB" id="244190at2759"/>
<evidence type="ECO:0000313" key="3">
    <source>
        <dbReference type="Proteomes" id="UP001150925"/>
    </source>
</evidence>
<comment type="caution">
    <text evidence="2">The sequence shown here is derived from an EMBL/GenBank/DDBJ whole genome shotgun (WGS) entry which is preliminary data.</text>
</comment>
<gene>
    <name evidence="2" type="ORF">IWQ62_002284</name>
</gene>
<accession>A0A9W8E7B1</accession>
<name>A0A9W8E7B1_9FUNG</name>
<dbReference type="Gene3D" id="1.20.5.110">
    <property type="match status" value="1"/>
</dbReference>
<feature type="domain" description="T-SNARE coiled-coil homology" evidence="1">
    <location>
        <begin position="152"/>
        <end position="214"/>
    </location>
</feature>
<dbReference type="Proteomes" id="UP001150925">
    <property type="component" value="Unassembled WGS sequence"/>
</dbReference>
<dbReference type="EMBL" id="JANBPY010000464">
    <property type="protein sequence ID" value="KAJ1966731.1"/>
    <property type="molecule type" value="Genomic_DNA"/>
</dbReference>